<dbReference type="AlphaFoldDB" id="G8QZ73"/>
<evidence type="ECO:0000256" key="8">
    <source>
        <dbReference type="ARBA" id="ARBA00023012"/>
    </source>
</evidence>
<dbReference type="KEGG" id="oho:Oweho_0438"/>
<dbReference type="EC" id="2.7.13.3" evidence="2"/>
<dbReference type="PROSITE" id="PS50109">
    <property type="entry name" value="HIS_KIN"/>
    <property type="match status" value="1"/>
</dbReference>
<evidence type="ECO:0000256" key="1">
    <source>
        <dbReference type="ARBA" id="ARBA00000085"/>
    </source>
</evidence>
<protein>
    <recommendedName>
        <fullName evidence="2">histidine kinase</fullName>
        <ecNumber evidence="2">2.7.13.3</ecNumber>
    </recommendedName>
</protein>
<keyword evidence="4" id="KW-0808">Transferase</keyword>
<dbReference type="STRING" id="926562.Oweho_0438"/>
<keyword evidence="8" id="KW-0902">Two-component regulatory system</keyword>
<evidence type="ECO:0000256" key="11">
    <source>
        <dbReference type="SAM" id="Phobius"/>
    </source>
</evidence>
<dbReference type="InterPro" id="IPR036890">
    <property type="entry name" value="HATPase_C_sf"/>
</dbReference>
<feature type="domain" description="Histidine kinase" evidence="13">
    <location>
        <begin position="456"/>
        <end position="671"/>
    </location>
</feature>
<evidence type="ECO:0000256" key="10">
    <source>
        <dbReference type="SAM" id="Coils"/>
    </source>
</evidence>
<dbReference type="InterPro" id="IPR050351">
    <property type="entry name" value="BphY/WalK/GraS-like"/>
</dbReference>
<dbReference type="Proteomes" id="UP000005631">
    <property type="component" value="Chromosome"/>
</dbReference>
<name>G8QZ73_OWEHD</name>
<evidence type="ECO:0000313" key="14">
    <source>
        <dbReference type="EMBL" id="AEV31456.1"/>
    </source>
</evidence>
<dbReference type="RefSeq" id="WP_014200817.1">
    <property type="nucleotide sequence ID" value="NC_016599.1"/>
</dbReference>
<evidence type="ECO:0000256" key="7">
    <source>
        <dbReference type="ARBA" id="ARBA00022840"/>
    </source>
</evidence>
<dbReference type="GO" id="GO:0000155">
    <property type="term" value="F:phosphorelay sensor kinase activity"/>
    <property type="evidence" value="ECO:0007669"/>
    <property type="project" value="InterPro"/>
</dbReference>
<evidence type="ECO:0000259" key="13">
    <source>
        <dbReference type="PROSITE" id="PS50109"/>
    </source>
</evidence>
<evidence type="ECO:0000256" key="12">
    <source>
        <dbReference type="SAM" id="SignalP"/>
    </source>
</evidence>
<dbReference type="OrthoDB" id="9810447at2"/>
<dbReference type="GO" id="GO:0000156">
    <property type="term" value="F:phosphorelay response regulator activity"/>
    <property type="evidence" value="ECO:0007669"/>
    <property type="project" value="TreeGrafter"/>
</dbReference>
<dbReference type="GO" id="GO:0007234">
    <property type="term" value="P:osmosensory signaling via phosphorelay pathway"/>
    <property type="evidence" value="ECO:0007669"/>
    <property type="project" value="TreeGrafter"/>
</dbReference>
<dbReference type="Gene3D" id="1.25.40.10">
    <property type="entry name" value="Tetratricopeptide repeat domain"/>
    <property type="match status" value="2"/>
</dbReference>
<keyword evidence="11" id="KW-0472">Membrane</keyword>
<feature type="chain" id="PRO_5003515257" description="histidine kinase" evidence="12">
    <location>
        <begin position="21"/>
        <end position="671"/>
    </location>
</feature>
<keyword evidence="15" id="KW-1185">Reference proteome</keyword>
<evidence type="ECO:0000256" key="4">
    <source>
        <dbReference type="ARBA" id="ARBA00022679"/>
    </source>
</evidence>
<evidence type="ECO:0000256" key="9">
    <source>
        <dbReference type="PROSITE-ProRule" id="PRU00339"/>
    </source>
</evidence>
<keyword evidence="11" id="KW-0812">Transmembrane</keyword>
<dbReference type="InterPro" id="IPR003594">
    <property type="entry name" value="HATPase_dom"/>
</dbReference>
<accession>G8QZ73</accession>
<dbReference type="CDD" id="cd00082">
    <property type="entry name" value="HisKA"/>
    <property type="match status" value="1"/>
</dbReference>
<dbReference type="PANTHER" id="PTHR42878:SF7">
    <property type="entry name" value="SENSOR HISTIDINE KINASE GLRK"/>
    <property type="match status" value="1"/>
</dbReference>
<sequence length="671" mass="76616">MNIRYFLLLLLATAHLIPCAGQQNFDDTTSTEDTLLELTIKMEDWVYKNIDSSRYYACELMNESLLKNDSFYIAYAYTGLSSTLFYQYRLDEALEYLHVSYDIYQKIGDSSDLSDANMNFGNVYTEMGFFEKGLNYYKSAEDYLPKNSEWLHYNLAYLYYNTSQTFMDLGDFINTQEYLNKAEHNAIQDSAYELLFAIKNVNAELLLIEGQDEEARKYAQLALNQAKEYGDLLEQSKSLELLAQVHANYGNHTKAISFQKEALGKAIEFGEPVEIAKQYGHLSSIMLSSGKNQAALEYAEIAQKYADTIKSQLLHKDIALILGQALESNNFPKEALQAYKTYYAYKDTLAKINIHERILLTQNKIQSQEAELLKAKNSFQQSVIKQDRIVMIGIGTAFILALIILLILLKSLRRKHHSQQIIEGKQKLLNAKSEELNNTNQALRQLNEGKDKLLSILTHDLKQPFNQTLQLLEILDHEMNEDEDLRELTRKVKDTVENTKGTVDNLLTWTKSQFTNLKTRPKAVLIKPLAMELRAEFTNAIEQKRINFQIEMEPGLKVLADPNHLEIILRNLLQNAVKFSNSEGEINVRAIKEKENVHIEVSDDGKGMDQEQIKKLFDVNAHFSTPGTLNEKGTGLGMLIVNDFVQENNGQLEVKSKPNKGSTFRIILPAA</sequence>
<feature type="signal peptide" evidence="12">
    <location>
        <begin position="1"/>
        <end position="20"/>
    </location>
</feature>
<dbReference type="eggNOG" id="COG0457">
    <property type="taxonomic scope" value="Bacteria"/>
</dbReference>
<dbReference type="Gene3D" id="1.10.287.130">
    <property type="match status" value="1"/>
</dbReference>
<dbReference type="SUPFAM" id="SSF55874">
    <property type="entry name" value="ATPase domain of HSP90 chaperone/DNA topoisomerase II/histidine kinase"/>
    <property type="match status" value="1"/>
</dbReference>
<keyword evidence="7" id="KW-0067">ATP-binding</keyword>
<dbReference type="InterPro" id="IPR019734">
    <property type="entry name" value="TPR_rpt"/>
</dbReference>
<dbReference type="InterPro" id="IPR036097">
    <property type="entry name" value="HisK_dim/P_sf"/>
</dbReference>
<keyword evidence="10" id="KW-0175">Coiled coil</keyword>
<evidence type="ECO:0000256" key="3">
    <source>
        <dbReference type="ARBA" id="ARBA00022553"/>
    </source>
</evidence>
<dbReference type="PRINTS" id="PR00344">
    <property type="entry name" value="BCTRLSENSOR"/>
</dbReference>
<dbReference type="HOGENOM" id="CLU_000445_114_67_10"/>
<evidence type="ECO:0000256" key="5">
    <source>
        <dbReference type="ARBA" id="ARBA00022741"/>
    </source>
</evidence>
<keyword evidence="11" id="KW-1133">Transmembrane helix</keyword>
<dbReference type="SMART" id="SM00387">
    <property type="entry name" value="HATPase_c"/>
    <property type="match status" value="1"/>
</dbReference>
<feature type="repeat" description="TPR" evidence="9">
    <location>
        <begin position="114"/>
        <end position="147"/>
    </location>
</feature>
<feature type="transmembrane region" description="Helical" evidence="11">
    <location>
        <begin position="389"/>
        <end position="409"/>
    </location>
</feature>
<dbReference type="PROSITE" id="PS50005">
    <property type="entry name" value="TPR"/>
    <property type="match status" value="1"/>
</dbReference>
<dbReference type="InterPro" id="IPR011990">
    <property type="entry name" value="TPR-like_helical_dom_sf"/>
</dbReference>
<reference evidence="14 15" key="1">
    <citation type="journal article" date="2012" name="Stand. Genomic Sci.">
        <title>Genome sequence of the orange-pigmented seawater bacterium Owenweeksia hongkongensis type strain (UST20020801(T)).</title>
        <authorList>
            <person name="Riedel T."/>
            <person name="Held B."/>
            <person name="Nolan M."/>
            <person name="Lucas S."/>
            <person name="Lapidus A."/>
            <person name="Tice H."/>
            <person name="Del Rio T.G."/>
            <person name="Cheng J.F."/>
            <person name="Han C."/>
            <person name="Tapia R."/>
            <person name="Goodwin L.A."/>
            <person name="Pitluck S."/>
            <person name="Liolios K."/>
            <person name="Mavromatis K."/>
            <person name="Pagani I."/>
            <person name="Ivanova N."/>
            <person name="Mikhailova N."/>
            <person name="Pati A."/>
            <person name="Chen A."/>
            <person name="Palaniappan K."/>
            <person name="Rohde M."/>
            <person name="Tindall B.J."/>
            <person name="Detter J.C."/>
            <person name="Goker M."/>
            <person name="Woyke T."/>
            <person name="Bristow J."/>
            <person name="Eisen J.A."/>
            <person name="Markowitz V."/>
            <person name="Hugenholtz P."/>
            <person name="Klenk H.P."/>
            <person name="Kyrpides N.C."/>
        </authorList>
    </citation>
    <scope>NUCLEOTIDE SEQUENCE</scope>
    <source>
        <strain evidence="15">DSM 17368 / JCM 12287 / NRRL B-23963</strain>
    </source>
</reference>
<dbReference type="Gene3D" id="3.30.565.10">
    <property type="entry name" value="Histidine kinase-like ATPase, C-terminal domain"/>
    <property type="match status" value="1"/>
</dbReference>
<dbReference type="InterPro" id="IPR004358">
    <property type="entry name" value="Sig_transdc_His_kin-like_C"/>
</dbReference>
<dbReference type="InterPro" id="IPR005467">
    <property type="entry name" value="His_kinase_dom"/>
</dbReference>
<keyword evidence="3" id="KW-0597">Phosphoprotein</keyword>
<keyword evidence="6 14" id="KW-0418">Kinase</keyword>
<evidence type="ECO:0000256" key="2">
    <source>
        <dbReference type="ARBA" id="ARBA00012438"/>
    </source>
</evidence>
<proteinExistence type="predicted"/>
<dbReference type="eggNOG" id="COG2205">
    <property type="taxonomic scope" value="Bacteria"/>
</dbReference>
<dbReference type="SUPFAM" id="SSF48452">
    <property type="entry name" value="TPR-like"/>
    <property type="match status" value="2"/>
</dbReference>
<keyword evidence="9" id="KW-0802">TPR repeat</keyword>
<gene>
    <name evidence="14" type="ordered locus">Oweho_0438</name>
</gene>
<dbReference type="SUPFAM" id="SSF47384">
    <property type="entry name" value="Homodimeric domain of signal transducing histidine kinase"/>
    <property type="match status" value="1"/>
</dbReference>
<keyword evidence="5" id="KW-0547">Nucleotide-binding</keyword>
<evidence type="ECO:0000313" key="15">
    <source>
        <dbReference type="Proteomes" id="UP000005631"/>
    </source>
</evidence>
<feature type="coiled-coil region" evidence="10">
    <location>
        <begin position="422"/>
        <end position="449"/>
    </location>
</feature>
<dbReference type="PANTHER" id="PTHR42878">
    <property type="entry name" value="TWO-COMPONENT HISTIDINE KINASE"/>
    <property type="match status" value="1"/>
</dbReference>
<evidence type="ECO:0000256" key="6">
    <source>
        <dbReference type="ARBA" id="ARBA00022777"/>
    </source>
</evidence>
<keyword evidence="12" id="KW-0732">Signal</keyword>
<comment type="catalytic activity">
    <reaction evidence="1">
        <text>ATP + protein L-histidine = ADP + protein N-phospho-L-histidine.</text>
        <dbReference type="EC" id="2.7.13.3"/>
    </reaction>
</comment>
<dbReference type="InterPro" id="IPR003661">
    <property type="entry name" value="HisK_dim/P_dom"/>
</dbReference>
<dbReference type="GO" id="GO:0030295">
    <property type="term" value="F:protein kinase activator activity"/>
    <property type="evidence" value="ECO:0007669"/>
    <property type="project" value="TreeGrafter"/>
</dbReference>
<dbReference type="FunFam" id="3.30.565.10:FF:000006">
    <property type="entry name" value="Sensor histidine kinase WalK"/>
    <property type="match status" value="1"/>
</dbReference>
<dbReference type="Pfam" id="PF02518">
    <property type="entry name" value="HATPase_c"/>
    <property type="match status" value="1"/>
</dbReference>
<dbReference type="GO" id="GO:0005524">
    <property type="term" value="F:ATP binding"/>
    <property type="evidence" value="ECO:0007669"/>
    <property type="project" value="UniProtKB-KW"/>
</dbReference>
<dbReference type="EMBL" id="CP003156">
    <property type="protein sequence ID" value="AEV31456.1"/>
    <property type="molecule type" value="Genomic_DNA"/>
</dbReference>
<organism evidence="14 15">
    <name type="scientific">Owenweeksia hongkongensis (strain DSM 17368 / CIP 108786 / JCM 12287 / NRRL B-23963 / UST20020801)</name>
    <dbReference type="NCBI Taxonomy" id="926562"/>
    <lineage>
        <taxon>Bacteria</taxon>
        <taxon>Pseudomonadati</taxon>
        <taxon>Bacteroidota</taxon>
        <taxon>Flavobacteriia</taxon>
        <taxon>Flavobacteriales</taxon>
        <taxon>Owenweeksiaceae</taxon>
        <taxon>Owenweeksia</taxon>
    </lineage>
</organism>